<proteinExistence type="predicted"/>
<dbReference type="CDD" id="cd15482">
    <property type="entry name" value="Sialidase_non-viral"/>
    <property type="match status" value="1"/>
</dbReference>
<dbReference type="NCBIfam" id="TIGR04183">
    <property type="entry name" value="Por_Secre_tail"/>
    <property type="match status" value="1"/>
</dbReference>
<dbReference type="InterPro" id="IPR015943">
    <property type="entry name" value="WD40/YVTN_repeat-like_dom_sf"/>
</dbReference>
<dbReference type="CDD" id="cd04080">
    <property type="entry name" value="CBM6_cellulase-like"/>
    <property type="match status" value="1"/>
</dbReference>
<dbReference type="Proteomes" id="UP001501758">
    <property type="component" value="Unassembled WGS sequence"/>
</dbReference>
<accession>A0ABP3UA03</accession>
<dbReference type="PANTHER" id="PTHR43739:SF5">
    <property type="entry name" value="EXO-ALPHA-SIALIDASE"/>
    <property type="match status" value="1"/>
</dbReference>
<evidence type="ECO:0000259" key="2">
    <source>
        <dbReference type="PROSITE" id="PS51175"/>
    </source>
</evidence>
<dbReference type="InterPro" id="IPR002860">
    <property type="entry name" value="BNR_rpt"/>
</dbReference>
<dbReference type="Gene3D" id="2.130.10.10">
    <property type="entry name" value="YVTN repeat-like/Quinoprotein amine dehydrogenase"/>
    <property type="match status" value="2"/>
</dbReference>
<dbReference type="Pfam" id="PF02012">
    <property type="entry name" value="BNR"/>
    <property type="match status" value="1"/>
</dbReference>
<keyword evidence="1" id="KW-0732">Signal</keyword>
<dbReference type="Pfam" id="PF18962">
    <property type="entry name" value="Por_Secre_tail"/>
    <property type="match status" value="1"/>
</dbReference>
<dbReference type="InterPro" id="IPR031768">
    <property type="entry name" value="CBM60_xylan-bd"/>
</dbReference>
<evidence type="ECO:0000313" key="3">
    <source>
        <dbReference type="EMBL" id="GAA0725817.1"/>
    </source>
</evidence>
<dbReference type="PROSITE" id="PS51175">
    <property type="entry name" value="CBM6"/>
    <property type="match status" value="1"/>
</dbReference>
<protein>
    <recommendedName>
        <fullName evidence="2">CBM6 domain-containing protein</fullName>
    </recommendedName>
</protein>
<dbReference type="EMBL" id="BAAAGE010000003">
    <property type="protein sequence ID" value="GAA0725817.1"/>
    <property type="molecule type" value="Genomic_DNA"/>
</dbReference>
<dbReference type="InterPro" id="IPR005084">
    <property type="entry name" value="CBM6"/>
</dbReference>
<dbReference type="Gene3D" id="2.60.120.260">
    <property type="entry name" value="Galactose-binding domain-like"/>
    <property type="match status" value="1"/>
</dbReference>
<comment type="caution">
    <text evidence="3">The sequence shown here is derived from an EMBL/GenBank/DDBJ whole genome shotgun (WGS) entry which is preliminary data.</text>
</comment>
<dbReference type="Gene3D" id="2.60.60.40">
    <property type="match status" value="1"/>
</dbReference>
<name>A0ABP3UA03_9FLAO</name>
<dbReference type="InterPro" id="IPR026444">
    <property type="entry name" value="Secre_tail"/>
</dbReference>
<dbReference type="InterPro" id="IPR052025">
    <property type="entry name" value="Xyloglucanase_GH74"/>
</dbReference>
<organism evidence="3 4">
    <name type="scientific">Aquimarina litoralis</name>
    <dbReference type="NCBI Taxonomy" id="584605"/>
    <lineage>
        <taxon>Bacteria</taxon>
        <taxon>Pseudomonadati</taxon>
        <taxon>Bacteroidota</taxon>
        <taxon>Flavobacteriia</taxon>
        <taxon>Flavobacteriales</taxon>
        <taxon>Flavobacteriaceae</taxon>
        <taxon>Aquimarina</taxon>
    </lineage>
</organism>
<sequence>MGFVTGIEAHPEHANIIYAKTDVGGVFRWKNSTNEWIPLMDGKNIGNNISSISLDRRNKNIVYANVGHKERGVLYKSIDFGKNWKPLPLNVYVEGNGRWRQTGERLSALGNFLLFSSIRDGLWRSTNGGNSWTQVTNDKLPFGVDAGQSFSVIHPNNPKVAYVGIQGHGVYKTINRGVDWNLIKGGPDIRFKPIRGTVSNSGVLYITYATGPASNSEGKVYKYNGTGTLFDITPEVRINKGFAGISVNPKNENDVITFQWDFGTRNGIHHSTDGGRTWKALPFDSKYVTTPAYYPSWSSFTNAGQIMIDPVISNRAWLTTGFAVYQTNNFRENNPSWKVVNKNLEEFVCISLTAPPNQDKELILGVADMIGMPLTKFNQVPDSKFYEDEFGVMSHTTYCTSKPNNIAYVGSTQYGSLESRTGISTDGGKTWKPFESIPKNMQNGNIAFSSKNPNILVWAPMSQSNLGLVSDKWQVDVHYTKNQGKTWKKSKGLPKRVESLRQFWFGSQSLIADPLNGNIFYLYDRRNIYRSTDGGENWMIVGNVPVDYYRVILKANPSNGNLYFINKDGGLLYKSVDKGQNWTVQSGIQNCTNFAFGKNSSNGGNHILYAVGEVDGKMDLYQLQNNNSDWTSLNSSNRLPMGLIKTMDASKNQYGKIYLGTGGRGAFVGNLSGSENGNQRTFGNRGENWVIRNQSKVEFENFDIGGQGVSYYDVDEANNGGKYRNTQVDIESNHSGHNIGWINNNEWLEYSVDVKKGKYDLIIDAASGHSNPGKIKVILDNRTLGLFDIKNTGGWQVYKKFIVKGINLNESFNNVLRFEIIGGNFNVDKFKFVNSVISKKVTFRVAGSTGEERFQVYANDQKIGNRIQATRNFKEYSFNVESVEKLRVHFVNDGFLPNGRNKNLRVDYLEVDGEKYESEEQIKNTGSWNKDSRRCGGKKSEWLHCNGYIQYDLSNRNQINTTIYSSGLSMKIFPNPVSDMLNVEFQEFPDNNESLATVKILDINGKTLFSKKCIIDKTDHKIDVSNLKDGLYFLKVSYGKNIVRTKFYKLKK</sequence>
<dbReference type="SUPFAM" id="SSF110296">
    <property type="entry name" value="Oligoxyloglucan reducing end-specific cellobiohydrolase"/>
    <property type="match status" value="2"/>
</dbReference>
<reference evidence="4" key="1">
    <citation type="journal article" date="2019" name="Int. J. Syst. Evol. Microbiol.">
        <title>The Global Catalogue of Microorganisms (GCM) 10K type strain sequencing project: providing services to taxonomists for standard genome sequencing and annotation.</title>
        <authorList>
            <consortium name="The Broad Institute Genomics Platform"/>
            <consortium name="The Broad Institute Genome Sequencing Center for Infectious Disease"/>
            <person name="Wu L."/>
            <person name="Ma J."/>
        </authorList>
    </citation>
    <scope>NUCLEOTIDE SEQUENCE [LARGE SCALE GENOMIC DNA]</scope>
    <source>
        <strain evidence="4">JCM 15974</strain>
    </source>
</reference>
<gene>
    <name evidence="3" type="ORF">GCM10009430_32050</name>
</gene>
<dbReference type="Pfam" id="PF16841">
    <property type="entry name" value="CBM60"/>
    <property type="match status" value="1"/>
</dbReference>
<dbReference type="SUPFAM" id="SSF49785">
    <property type="entry name" value="Galactose-binding domain-like"/>
    <property type="match status" value="1"/>
</dbReference>
<evidence type="ECO:0000256" key="1">
    <source>
        <dbReference type="ARBA" id="ARBA00022729"/>
    </source>
</evidence>
<feature type="domain" description="CBM6" evidence="2">
    <location>
        <begin position="710"/>
        <end position="833"/>
    </location>
</feature>
<dbReference type="PANTHER" id="PTHR43739">
    <property type="entry name" value="XYLOGLUCANASE (EUROFUNG)"/>
    <property type="match status" value="1"/>
</dbReference>
<dbReference type="InterPro" id="IPR006584">
    <property type="entry name" value="Cellulose-bd_IV"/>
</dbReference>
<dbReference type="SMART" id="SM00606">
    <property type="entry name" value="CBD_IV"/>
    <property type="match status" value="1"/>
</dbReference>
<evidence type="ECO:0000313" key="4">
    <source>
        <dbReference type="Proteomes" id="UP001501758"/>
    </source>
</evidence>
<dbReference type="InterPro" id="IPR008979">
    <property type="entry name" value="Galactose-bd-like_sf"/>
</dbReference>
<dbReference type="Pfam" id="PF03422">
    <property type="entry name" value="CBM_6"/>
    <property type="match status" value="1"/>
</dbReference>
<keyword evidence="4" id="KW-1185">Reference proteome</keyword>